<proteinExistence type="predicted"/>
<sequence length="82" mass="9727">MLLQFLSDWKIDRRPSNKHQANHRSKTNRPSSIISTETLPNSDSIDWHDCKQTWSFKTDYVSFPSLEYDDSQDDEARLHNML</sequence>
<feature type="region of interest" description="Disordered" evidence="1">
    <location>
        <begin position="14"/>
        <end position="38"/>
    </location>
</feature>
<dbReference type="OrthoDB" id="2234754at2759"/>
<reference evidence="2 3" key="1">
    <citation type="submission" date="2016-07" db="EMBL/GenBank/DDBJ databases">
        <title>Pervasive Adenine N6-methylation of Active Genes in Fungi.</title>
        <authorList>
            <consortium name="DOE Joint Genome Institute"/>
            <person name="Mondo S.J."/>
            <person name="Dannebaum R.O."/>
            <person name="Kuo R.C."/>
            <person name="Labutti K."/>
            <person name="Haridas S."/>
            <person name="Kuo A."/>
            <person name="Salamov A."/>
            <person name="Ahrendt S.R."/>
            <person name="Lipzen A."/>
            <person name="Sullivan W."/>
            <person name="Andreopoulos W.B."/>
            <person name="Clum A."/>
            <person name="Lindquist E."/>
            <person name="Daum C."/>
            <person name="Ramamoorthy G.K."/>
            <person name="Gryganskyi A."/>
            <person name="Culley D."/>
            <person name="Magnuson J.K."/>
            <person name="James T.Y."/>
            <person name="O'Malley M.A."/>
            <person name="Stajich J.E."/>
            <person name="Spatafora J.W."/>
            <person name="Visel A."/>
            <person name="Grigoriev I.V."/>
        </authorList>
    </citation>
    <scope>NUCLEOTIDE SEQUENCE [LARGE SCALE GENOMIC DNA]</scope>
    <source>
        <strain evidence="2 3">NRRL 1336</strain>
    </source>
</reference>
<feature type="compositionally biased region" description="Basic residues" evidence="1">
    <location>
        <begin position="16"/>
        <end position="27"/>
    </location>
</feature>
<evidence type="ECO:0000313" key="3">
    <source>
        <dbReference type="Proteomes" id="UP000193560"/>
    </source>
</evidence>
<name>A0A1X2IRZ3_9FUNG</name>
<feature type="compositionally biased region" description="Polar residues" evidence="1">
    <location>
        <begin position="28"/>
        <end position="38"/>
    </location>
</feature>
<evidence type="ECO:0000256" key="1">
    <source>
        <dbReference type="SAM" id="MobiDB-lite"/>
    </source>
</evidence>
<organism evidence="2 3">
    <name type="scientific">Absidia repens</name>
    <dbReference type="NCBI Taxonomy" id="90262"/>
    <lineage>
        <taxon>Eukaryota</taxon>
        <taxon>Fungi</taxon>
        <taxon>Fungi incertae sedis</taxon>
        <taxon>Mucoromycota</taxon>
        <taxon>Mucoromycotina</taxon>
        <taxon>Mucoromycetes</taxon>
        <taxon>Mucorales</taxon>
        <taxon>Cunninghamellaceae</taxon>
        <taxon>Absidia</taxon>
    </lineage>
</organism>
<dbReference type="Proteomes" id="UP000193560">
    <property type="component" value="Unassembled WGS sequence"/>
</dbReference>
<evidence type="ECO:0000313" key="2">
    <source>
        <dbReference type="EMBL" id="ORZ21265.1"/>
    </source>
</evidence>
<protein>
    <submittedName>
        <fullName evidence="2">Uncharacterized protein</fullName>
    </submittedName>
</protein>
<comment type="caution">
    <text evidence="2">The sequence shown here is derived from an EMBL/GenBank/DDBJ whole genome shotgun (WGS) entry which is preliminary data.</text>
</comment>
<dbReference type="AlphaFoldDB" id="A0A1X2IRZ3"/>
<keyword evidence="3" id="KW-1185">Reference proteome</keyword>
<accession>A0A1X2IRZ3</accession>
<gene>
    <name evidence="2" type="ORF">BCR42DRAFT_407198</name>
</gene>
<dbReference type="EMBL" id="MCGE01000005">
    <property type="protein sequence ID" value="ORZ21265.1"/>
    <property type="molecule type" value="Genomic_DNA"/>
</dbReference>